<organism evidence="1 2">
    <name type="scientific">Gigaspora margarita</name>
    <dbReference type="NCBI Taxonomy" id="4874"/>
    <lineage>
        <taxon>Eukaryota</taxon>
        <taxon>Fungi</taxon>
        <taxon>Fungi incertae sedis</taxon>
        <taxon>Mucoromycota</taxon>
        <taxon>Glomeromycotina</taxon>
        <taxon>Glomeromycetes</taxon>
        <taxon>Diversisporales</taxon>
        <taxon>Gigasporaceae</taxon>
        <taxon>Gigaspora</taxon>
    </lineage>
</organism>
<protein>
    <submittedName>
        <fullName evidence="1">40509_t:CDS:1</fullName>
    </submittedName>
</protein>
<gene>
    <name evidence="1" type="ORF">GMARGA_LOCUS6309</name>
</gene>
<name>A0ABN7UG60_GIGMA</name>
<dbReference type="PANTHER" id="PTHR46954">
    <property type="entry name" value="C2H2-TYPE DOMAIN-CONTAINING PROTEIN"/>
    <property type="match status" value="1"/>
</dbReference>
<accession>A0ABN7UG60</accession>
<proteinExistence type="predicted"/>
<sequence>MYPEVYTSLLKVYQEANPTKKRDIAIQEAQDLQEQTPAQNKLKEDLIQLNRELSQLQNIEDKGLIADADSDRKKIIQNEILVSSKALSKLESQQNIQQNYKDRKRQKLRQVEDQLRAAGINTQLIRSVGYSRLEEAQPEMIRFVKTLDQLQAALKQMNYKISHSATYLRLLPKRFNTKEGKRYIKTVPVKLLRSQNTARKRHEDTHFCSSLVRNIKEIVHYWDLKARIPLGLAIANKQALILMKLEYRVELPDYDWVVAEKHKLIPSVYAILEMQSGKYGNVKAIIYSGPTFIRICSGKHDTSTTYIHSKDFDDLMSDEILYNFTTTEDGQSKPVVLMLSDGGPDKNSRYKKTIQVMIEHFIKYDLDTIIVVCFAPYQSASNPVERRMASLSHDLAGIILPHDTFGSHLDEQLKTADDELEKRNFKAAGEILAFVWENTVINSYPVLVEYIDPEEHDQSRLDEKSAAWIERHTMTCHYITQVVKCNDTSCCRPFCSGILQLFPNQLKKSLKCHIQKCPYKSSNSLMDNRGFQDTDHLVCPIVVIHNYQYGKFLVSNNKDEAMWIEEDTIPEDVPESLFQEVKHIRTNQDNQAYLID</sequence>
<dbReference type="Proteomes" id="UP000789901">
    <property type="component" value="Unassembled WGS sequence"/>
</dbReference>
<dbReference type="PANTHER" id="PTHR46954:SF1">
    <property type="entry name" value="C2H2-TYPE DOMAIN-CONTAINING PROTEIN"/>
    <property type="match status" value="1"/>
</dbReference>
<keyword evidence="2" id="KW-1185">Reference proteome</keyword>
<dbReference type="EMBL" id="CAJVQB010002838">
    <property type="protein sequence ID" value="CAG8588871.1"/>
    <property type="molecule type" value="Genomic_DNA"/>
</dbReference>
<reference evidence="1 2" key="1">
    <citation type="submission" date="2021-06" db="EMBL/GenBank/DDBJ databases">
        <authorList>
            <person name="Kallberg Y."/>
            <person name="Tangrot J."/>
            <person name="Rosling A."/>
        </authorList>
    </citation>
    <scope>NUCLEOTIDE SEQUENCE [LARGE SCALE GENOMIC DNA]</scope>
    <source>
        <strain evidence="1 2">120-4 pot B 10/14</strain>
    </source>
</reference>
<comment type="caution">
    <text evidence="1">The sequence shown here is derived from an EMBL/GenBank/DDBJ whole genome shotgun (WGS) entry which is preliminary data.</text>
</comment>
<evidence type="ECO:0000313" key="2">
    <source>
        <dbReference type="Proteomes" id="UP000789901"/>
    </source>
</evidence>
<evidence type="ECO:0000313" key="1">
    <source>
        <dbReference type="EMBL" id="CAG8588871.1"/>
    </source>
</evidence>